<dbReference type="AlphaFoldDB" id="A0AAV1SCA7"/>
<dbReference type="Proteomes" id="UP001314170">
    <property type="component" value="Unassembled WGS sequence"/>
</dbReference>
<name>A0AAV1SCA7_9ROSI</name>
<protein>
    <submittedName>
        <fullName evidence="1">Uncharacterized protein</fullName>
    </submittedName>
</protein>
<gene>
    <name evidence="1" type="ORF">DCAF_LOCUS20166</name>
</gene>
<organism evidence="1 2">
    <name type="scientific">Dovyalis caffra</name>
    <dbReference type="NCBI Taxonomy" id="77055"/>
    <lineage>
        <taxon>Eukaryota</taxon>
        <taxon>Viridiplantae</taxon>
        <taxon>Streptophyta</taxon>
        <taxon>Embryophyta</taxon>
        <taxon>Tracheophyta</taxon>
        <taxon>Spermatophyta</taxon>
        <taxon>Magnoliopsida</taxon>
        <taxon>eudicotyledons</taxon>
        <taxon>Gunneridae</taxon>
        <taxon>Pentapetalae</taxon>
        <taxon>rosids</taxon>
        <taxon>fabids</taxon>
        <taxon>Malpighiales</taxon>
        <taxon>Salicaceae</taxon>
        <taxon>Flacourtieae</taxon>
        <taxon>Dovyalis</taxon>
    </lineage>
</organism>
<keyword evidence="2" id="KW-1185">Reference proteome</keyword>
<reference evidence="1 2" key="1">
    <citation type="submission" date="2024-01" db="EMBL/GenBank/DDBJ databases">
        <authorList>
            <person name="Waweru B."/>
        </authorList>
    </citation>
    <scope>NUCLEOTIDE SEQUENCE [LARGE SCALE GENOMIC DNA]</scope>
</reference>
<sequence length="179" mass="20702">MAMSAGKKCIEEEAACTDLGKQGLVELKKIFNPPLSMSLCDFFPALKWIGYKGFEKRVIKLRKERDDFLQHLVDEIRQKRTCSSFSSPDAGVENTTHLSLADWILHVIQRWRKCPSFVFMVKARTRVDNDPQDHLHFEFWFVAAKLKVTTRCSMTGSMIPDTDLVLSNHFDNYEEVELL</sequence>
<accession>A0AAV1SCA7</accession>
<proteinExistence type="predicted"/>
<evidence type="ECO:0000313" key="2">
    <source>
        <dbReference type="Proteomes" id="UP001314170"/>
    </source>
</evidence>
<dbReference type="EMBL" id="CAWUPB010001173">
    <property type="protein sequence ID" value="CAK7347479.1"/>
    <property type="molecule type" value="Genomic_DNA"/>
</dbReference>
<evidence type="ECO:0000313" key="1">
    <source>
        <dbReference type="EMBL" id="CAK7347479.1"/>
    </source>
</evidence>
<comment type="caution">
    <text evidence="1">The sequence shown here is derived from an EMBL/GenBank/DDBJ whole genome shotgun (WGS) entry which is preliminary data.</text>
</comment>